<evidence type="ECO:0008006" key="3">
    <source>
        <dbReference type="Google" id="ProtNLM"/>
    </source>
</evidence>
<sequence length="77" mass="8314">MRTALQQDEDPPSGPLAELVALSQRRATLESELEQEQTVLVRRARTAGAPWAAIAAALGVSRQAVHKKYGGSRFSRG</sequence>
<dbReference type="EMBL" id="JBHLSV010000005">
    <property type="protein sequence ID" value="MFC0673346.1"/>
    <property type="molecule type" value="Genomic_DNA"/>
</dbReference>
<reference evidence="1 2" key="1">
    <citation type="submission" date="2024-09" db="EMBL/GenBank/DDBJ databases">
        <authorList>
            <person name="Sun Q."/>
            <person name="Mori K."/>
        </authorList>
    </citation>
    <scope>NUCLEOTIDE SEQUENCE [LARGE SCALE GENOMIC DNA]</scope>
    <source>
        <strain evidence="1 2">CICC 10874</strain>
    </source>
</reference>
<evidence type="ECO:0000313" key="2">
    <source>
        <dbReference type="Proteomes" id="UP001589793"/>
    </source>
</evidence>
<dbReference type="Proteomes" id="UP001589793">
    <property type="component" value="Unassembled WGS sequence"/>
</dbReference>
<keyword evidence="2" id="KW-1185">Reference proteome</keyword>
<gene>
    <name evidence="1" type="ORF">ACFFF6_05180</name>
</gene>
<organism evidence="1 2">
    <name type="scientific">Brachybacterium hainanense</name>
    <dbReference type="NCBI Taxonomy" id="1541174"/>
    <lineage>
        <taxon>Bacteria</taxon>
        <taxon>Bacillati</taxon>
        <taxon>Actinomycetota</taxon>
        <taxon>Actinomycetes</taxon>
        <taxon>Micrococcales</taxon>
        <taxon>Dermabacteraceae</taxon>
        <taxon>Brachybacterium</taxon>
    </lineage>
</organism>
<accession>A0ABV6R8N3</accession>
<dbReference type="RefSeq" id="WP_376978846.1">
    <property type="nucleotide sequence ID" value="NZ_JBHLSV010000005.1"/>
</dbReference>
<evidence type="ECO:0000313" key="1">
    <source>
        <dbReference type="EMBL" id="MFC0673346.1"/>
    </source>
</evidence>
<proteinExistence type="predicted"/>
<comment type="caution">
    <text evidence="1">The sequence shown here is derived from an EMBL/GenBank/DDBJ whole genome shotgun (WGS) entry which is preliminary data.</text>
</comment>
<name>A0ABV6R8N3_9MICO</name>
<protein>
    <recommendedName>
        <fullName evidence="3">Transcriptional regulator</fullName>
    </recommendedName>
</protein>